<keyword evidence="7 8" id="KW-0411">Iron-sulfur</keyword>
<dbReference type="AlphaFoldDB" id="A0A250KM79"/>
<evidence type="ECO:0000256" key="7">
    <source>
        <dbReference type="ARBA" id="ARBA00023014"/>
    </source>
</evidence>
<evidence type="ECO:0000256" key="9">
    <source>
        <dbReference type="SAM" id="MobiDB-lite"/>
    </source>
</evidence>
<evidence type="ECO:0000256" key="3">
    <source>
        <dbReference type="ARBA" id="ARBA00022485"/>
    </source>
</evidence>
<organism evidence="11 12">
    <name type="scientific">Methylocaldum marinum</name>
    <dbReference type="NCBI Taxonomy" id="1432792"/>
    <lineage>
        <taxon>Bacteria</taxon>
        <taxon>Pseudomonadati</taxon>
        <taxon>Pseudomonadota</taxon>
        <taxon>Gammaproteobacteria</taxon>
        <taxon>Methylococcales</taxon>
        <taxon>Methylococcaceae</taxon>
        <taxon>Methylocaldum</taxon>
    </lineage>
</organism>
<keyword evidence="2 8" id="KW-0813">Transport</keyword>
<keyword evidence="6 8" id="KW-0408">Iron</keyword>
<dbReference type="Proteomes" id="UP000266313">
    <property type="component" value="Chromosome"/>
</dbReference>
<evidence type="ECO:0000256" key="1">
    <source>
        <dbReference type="ARBA" id="ARBA00002137"/>
    </source>
</evidence>
<comment type="similarity">
    <text evidence="8">Belongs to the high-potential iron-sulfur protein (HiPIP) family.</text>
</comment>
<feature type="domain" description="High potential iron-sulfur proteins family profile" evidence="10">
    <location>
        <begin position="40"/>
        <end position="117"/>
    </location>
</feature>
<dbReference type="Gene3D" id="4.10.490.10">
    <property type="entry name" value="High potential iron-sulphur protein"/>
    <property type="match status" value="1"/>
</dbReference>
<dbReference type="EMBL" id="AP017928">
    <property type="protein sequence ID" value="BBA32687.1"/>
    <property type="molecule type" value="Genomic_DNA"/>
</dbReference>
<evidence type="ECO:0000256" key="4">
    <source>
        <dbReference type="ARBA" id="ARBA00022723"/>
    </source>
</evidence>
<keyword evidence="4 8" id="KW-0479">Metal-binding</keyword>
<evidence type="ECO:0000256" key="2">
    <source>
        <dbReference type="ARBA" id="ARBA00022448"/>
    </source>
</evidence>
<dbReference type="GO" id="GO:0046872">
    <property type="term" value="F:metal ion binding"/>
    <property type="evidence" value="ECO:0007669"/>
    <property type="project" value="UniProtKB-KW"/>
</dbReference>
<dbReference type="RefSeq" id="WP_119628435.1">
    <property type="nucleotide sequence ID" value="NZ_AP017928.1"/>
</dbReference>
<evidence type="ECO:0000313" key="11">
    <source>
        <dbReference type="EMBL" id="BBA32687.1"/>
    </source>
</evidence>
<dbReference type="GO" id="GO:0019646">
    <property type="term" value="P:aerobic electron transport chain"/>
    <property type="evidence" value="ECO:0007669"/>
    <property type="project" value="InterPro"/>
</dbReference>
<keyword evidence="3 8" id="KW-0004">4Fe-4S</keyword>
<evidence type="ECO:0000256" key="6">
    <source>
        <dbReference type="ARBA" id="ARBA00023004"/>
    </source>
</evidence>
<dbReference type="SUPFAM" id="SSF57652">
    <property type="entry name" value="HIPIP (high potential iron protein)"/>
    <property type="match status" value="1"/>
</dbReference>
<dbReference type="KEGG" id="mmai:sS8_0722"/>
<evidence type="ECO:0000256" key="5">
    <source>
        <dbReference type="ARBA" id="ARBA00022982"/>
    </source>
</evidence>
<dbReference type="GO" id="GO:0009055">
    <property type="term" value="F:electron transfer activity"/>
    <property type="evidence" value="ECO:0007669"/>
    <property type="project" value="InterPro"/>
</dbReference>
<dbReference type="InterPro" id="IPR036369">
    <property type="entry name" value="HIPIP_sf"/>
</dbReference>
<dbReference type="InterPro" id="IPR006311">
    <property type="entry name" value="TAT_signal"/>
</dbReference>
<keyword evidence="12" id="KW-1185">Reference proteome</keyword>
<comment type="subunit">
    <text evidence="8">Homodimer.</text>
</comment>
<gene>
    <name evidence="11" type="ORF">sS8_0722</name>
</gene>
<dbReference type="Pfam" id="PF01355">
    <property type="entry name" value="HIPIP"/>
    <property type="match status" value="1"/>
</dbReference>
<dbReference type="GO" id="GO:0051539">
    <property type="term" value="F:4 iron, 4 sulfur cluster binding"/>
    <property type="evidence" value="ECO:0007669"/>
    <property type="project" value="UniProtKB-KW"/>
</dbReference>
<name>A0A250KM79_9GAMM</name>
<evidence type="ECO:0000259" key="10">
    <source>
        <dbReference type="PROSITE" id="PS51373"/>
    </source>
</evidence>
<dbReference type="OrthoDB" id="5298540at2"/>
<dbReference type="PROSITE" id="PS51373">
    <property type="entry name" value="HIPIP"/>
    <property type="match status" value="1"/>
</dbReference>
<protein>
    <recommendedName>
        <fullName evidence="8">High-potential iron-sulfur protein</fullName>
        <shortName evidence="8">HiPIP</shortName>
    </recommendedName>
</protein>
<proteinExistence type="inferred from homology"/>
<reference evidence="11 12" key="1">
    <citation type="submission" date="2016-12" db="EMBL/GenBank/DDBJ databases">
        <title>Genome sequencing of Methylocaldum marinum.</title>
        <authorList>
            <person name="Takeuchi M."/>
            <person name="Kamagata Y."/>
            <person name="Hiraoka S."/>
            <person name="Oshima K."/>
            <person name="Hattori M."/>
            <person name="Iwasaki W."/>
        </authorList>
    </citation>
    <scope>NUCLEOTIDE SEQUENCE [LARGE SCALE GENOMIC DNA]</scope>
    <source>
        <strain evidence="11 12">S8</strain>
    </source>
</reference>
<keyword evidence="5 8" id="KW-0249">Electron transport</keyword>
<accession>A0A250KM79</accession>
<feature type="region of interest" description="Disordered" evidence="9">
    <location>
        <begin position="32"/>
        <end position="52"/>
    </location>
</feature>
<sequence length="117" mass="12686">MSDSTFVPNRRQALKAAVLTAMTVSLSGFVRRGQAQETSPAGGQKLSPDDPMAKSLHYVEDASEAQRPTREGVPGVEQFCHNCKFLQAGEGEWRPCSIFGGKLVNVNGWCSSWLKTG</sequence>
<evidence type="ECO:0000313" key="12">
    <source>
        <dbReference type="Proteomes" id="UP000266313"/>
    </source>
</evidence>
<dbReference type="PROSITE" id="PS51318">
    <property type="entry name" value="TAT"/>
    <property type="match status" value="1"/>
</dbReference>
<dbReference type="InterPro" id="IPR000170">
    <property type="entry name" value="High_potential_FeS_prot"/>
</dbReference>
<comment type="function">
    <text evidence="1 8">Specific class of high-redox-potential 4Fe-4S ferredoxins. Functions in anaerobic electron transport in most purple and in some other photosynthetic bacteria and in at least one genus (Paracoccus) of halophilic, denitrifying bacteria.</text>
</comment>
<evidence type="ECO:0000256" key="8">
    <source>
        <dbReference type="RuleBase" id="RU000620"/>
    </source>
</evidence>